<name>A0A9X3WW31_9BACT</name>
<feature type="compositionally biased region" description="Low complexity" evidence="1">
    <location>
        <begin position="279"/>
        <end position="308"/>
    </location>
</feature>
<feature type="region of interest" description="Disordered" evidence="1">
    <location>
        <begin position="244"/>
        <end position="422"/>
    </location>
</feature>
<dbReference type="PROSITE" id="PS51257">
    <property type="entry name" value="PROKAR_LIPOPROTEIN"/>
    <property type="match status" value="1"/>
</dbReference>
<sequence length="422" mass="45716">MARLWHFLVTALVLCFVLILTGCASSRDPTMARIFEAPNVVHVCVRPPNVAKDKRIWGVTTDGTPFFGAREVDRARSNGSPIFVFDESSPPASAKLLPIPYNTLECPARTPPPKPRVAAAKVDSKKKDEAKQVERPKPLPRPIARSSEEQRCAAYREPGQTRRRSGTGAGACTRLLVKWRCAKQAVADKQPPAAEPCPFQEPEPAEPRELPESAAQAYEDWGLSRADTSALAKDRARECLEGLCHARHPNFVPKSKKKPAETHNGQSLSTGSGSGGGASAPQAAPKTTTVKTTTKPVSKPNGAASGQAGSSGGKTAGSGGGTVVPEGRRIPNDELKAPPAKRGKAPTGSDGHPVELHHRGQKPDSPLDEMTRTEHRGKGNFSENHSNTGQEPSKIDRRTWKEQQRRYWTKEHDRGRFDGKKQ</sequence>
<feature type="region of interest" description="Disordered" evidence="1">
    <location>
        <begin position="107"/>
        <end position="168"/>
    </location>
</feature>
<proteinExistence type="predicted"/>
<feature type="compositionally biased region" description="Polar residues" evidence="1">
    <location>
        <begin position="381"/>
        <end position="391"/>
    </location>
</feature>
<reference evidence="3 4" key="1">
    <citation type="submission" date="2021-04" db="EMBL/GenBank/DDBJ databases">
        <title>Genome analysis of Polyangium sp.</title>
        <authorList>
            <person name="Li Y."/>
            <person name="Wang J."/>
        </authorList>
    </citation>
    <scope>NUCLEOTIDE SEQUENCE [LARGE SCALE GENOMIC DNA]</scope>
    <source>
        <strain evidence="3 4">SDU14</strain>
    </source>
</reference>
<feature type="compositionally biased region" description="Basic and acidic residues" evidence="1">
    <location>
        <begin position="352"/>
        <end position="362"/>
    </location>
</feature>
<dbReference type="InterPro" id="IPR026834">
    <property type="entry name" value="LHH"/>
</dbReference>
<keyword evidence="4" id="KW-1185">Reference proteome</keyword>
<organism evidence="3 4">
    <name type="scientific">Polyangium jinanense</name>
    <dbReference type="NCBI Taxonomy" id="2829994"/>
    <lineage>
        <taxon>Bacteria</taxon>
        <taxon>Pseudomonadati</taxon>
        <taxon>Myxococcota</taxon>
        <taxon>Polyangia</taxon>
        <taxon>Polyangiales</taxon>
        <taxon>Polyangiaceae</taxon>
        <taxon>Polyangium</taxon>
    </lineage>
</organism>
<dbReference type="AlphaFoldDB" id="A0A9X3WW31"/>
<dbReference type="Pfam" id="PF14411">
    <property type="entry name" value="LHH"/>
    <property type="match status" value="1"/>
</dbReference>
<protein>
    <recommendedName>
        <fullName evidence="2">LHH domain-containing protein</fullName>
    </recommendedName>
</protein>
<accession>A0A9X3WW31</accession>
<dbReference type="EMBL" id="JAGTJJ010000001">
    <property type="protein sequence ID" value="MDC3979259.1"/>
    <property type="molecule type" value="Genomic_DNA"/>
</dbReference>
<evidence type="ECO:0000313" key="4">
    <source>
        <dbReference type="Proteomes" id="UP001151081"/>
    </source>
</evidence>
<gene>
    <name evidence="3" type="ORF">KEG57_02025</name>
</gene>
<feature type="compositionally biased region" description="Basic and acidic residues" evidence="1">
    <location>
        <begin position="326"/>
        <end position="336"/>
    </location>
</feature>
<feature type="compositionally biased region" description="Basic and acidic residues" evidence="1">
    <location>
        <begin position="122"/>
        <end position="137"/>
    </location>
</feature>
<feature type="region of interest" description="Disordered" evidence="1">
    <location>
        <begin position="189"/>
        <end position="221"/>
    </location>
</feature>
<comment type="caution">
    <text evidence="3">The sequence shown here is derived from an EMBL/GenBank/DDBJ whole genome shotgun (WGS) entry which is preliminary data.</text>
</comment>
<feature type="domain" description="LHH" evidence="2">
    <location>
        <begin position="340"/>
        <end position="410"/>
    </location>
</feature>
<feature type="compositionally biased region" description="Gly residues" evidence="1">
    <location>
        <begin position="309"/>
        <end position="322"/>
    </location>
</feature>
<evidence type="ECO:0000256" key="1">
    <source>
        <dbReference type="SAM" id="MobiDB-lite"/>
    </source>
</evidence>
<feature type="compositionally biased region" description="Basic and acidic residues" evidence="1">
    <location>
        <begin position="393"/>
        <end position="422"/>
    </location>
</feature>
<dbReference type="Proteomes" id="UP001151081">
    <property type="component" value="Unassembled WGS sequence"/>
</dbReference>
<evidence type="ECO:0000313" key="3">
    <source>
        <dbReference type="EMBL" id="MDC3979259.1"/>
    </source>
</evidence>
<evidence type="ECO:0000259" key="2">
    <source>
        <dbReference type="Pfam" id="PF14411"/>
    </source>
</evidence>